<evidence type="ECO:0000313" key="3">
    <source>
        <dbReference type="Proteomes" id="UP000198406"/>
    </source>
</evidence>
<feature type="compositionally biased region" description="Polar residues" evidence="1">
    <location>
        <begin position="155"/>
        <end position="164"/>
    </location>
</feature>
<feature type="region of interest" description="Disordered" evidence="1">
    <location>
        <begin position="23"/>
        <end position="177"/>
    </location>
</feature>
<evidence type="ECO:0000256" key="1">
    <source>
        <dbReference type="SAM" id="MobiDB-lite"/>
    </source>
</evidence>
<gene>
    <name evidence="2" type="ORF">FisN_13Lh080</name>
</gene>
<sequence>MSAHDVLDPNSQQPSQAQNIQTHNFNSQSNQIIDRRDPFSNDGNDSDHERSFFMTDAFASHNTASTRMTRRQKLTQDRTRRKRTNRHPKDPEPVLTRDENDSALAGHNRARQPMGRNGSEHLRKGASPALKENQQQQLNAVFRKPSPVNYRITRLTPSTSSSSDTEVKGGSYEDPQMLLLRNPTRSELSASAITPDVAAFFHQQQSSSRSTRSEIYDEEDVDDSNSQESLSYHQRLAREEMEIKARKEAVDAAKAEMRSTKFMQKDSVDSYRKTLETPIAKTVGIVSAAAIVGCVVLGPVGLLIGAAAVGIGAGAMQIPEEQRNNMMKSAQESVMSAGDAISQSCMNTYKDSGIAEHVPADIQSCCATMDVETKELLPTSESEIMMSENDESIVASRSKTTDQTSPVAPAARLSKNKNGRVACLREGRIMTASQIHALNPVLQPRAWLDVLASAEAMHDDRVEAMEEVMILAKDKQRARVLVDEGILDSLMWFIGRYTEKVKYDPAAHETPWAHPEISLQEKSFARLAATCCINLGKSYCAAMHTEGDLLLMSQYERGTVPEERQLAQLLYEVPHHVRITRTDDPTIVDPKKEVFALRQMTLPQAEELAASIKALVVSTN</sequence>
<dbReference type="OrthoDB" id="48606at2759"/>
<feature type="compositionally biased region" description="Basic residues" evidence="1">
    <location>
        <begin position="68"/>
        <end position="86"/>
    </location>
</feature>
<dbReference type="InParanoid" id="A0A1Z5JFT1"/>
<feature type="compositionally biased region" description="Acidic residues" evidence="1">
    <location>
        <begin position="216"/>
        <end position="225"/>
    </location>
</feature>
<feature type="compositionally biased region" description="Basic and acidic residues" evidence="1">
    <location>
        <begin position="87"/>
        <end position="100"/>
    </location>
</feature>
<dbReference type="AlphaFoldDB" id="A0A1Z5JFT1"/>
<feature type="region of interest" description="Disordered" evidence="1">
    <location>
        <begin position="202"/>
        <end position="229"/>
    </location>
</feature>
<protein>
    <submittedName>
        <fullName evidence="2">Uncharacterized protein</fullName>
    </submittedName>
</protein>
<proteinExistence type="predicted"/>
<keyword evidence="3" id="KW-1185">Reference proteome</keyword>
<accession>A0A1Z5JFT1</accession>
<dbReference type="Proteomes" id="UP000198406">
    <property type="component" value="Unassembled WGS sequence"/>
</dbReference>
<comment type="caution">
    <text evidence="2">The sequence shown here is derived from an EMBL/GenBank/DDBJ whole genome shotgun (WGS) entry which is preliminary data.</text>
</comment>
<organism evidence="2 3">
    <name type="scientific">Fistulifera solaris</name>
    <name type="common">Oleaginous diatom</name>
    <dbReference type="NCBI Taxonomy" id="1519565"/>
    <lineage>
        <taxon>Eukaryota</taxon>
        <taxon>Sar</taxon>
        <taxon>Stramenopiles</taxon>
        <taxon>Ochrophyta</taxon>
        <taxon>Bacillariophyta</taxon>
        <taxon>Bacillariophyceae</taxon>
        <taxon>Bacillariophycidae</taxon>
        <taxon>Naviculales</taxon>
        <taxon>Naviculaceae</taxon>
        <taxon>Fistulifera</taxon>
    </lineage>
</organism>
<name>A0A1Z5JFT1_FISSO</name>
<feature type="compositionally biased region" description="Polar residues" evidence="1">
    <location>
        <begin position="23"/>
        <end position="32"/>
    </location>
</feature>
<reference evidence="2 3" key="1">
    <citation type="journal article" date="2015" name="Plant Cell">
        <title>Oil accumulation by the oleaginous diatom Fistulifera solaris as revealed by the genome and transcriptome.</title>
        <authorList>
            <person name="Tanaka T."/>
            <person name="Maeda Y."/>
            <person name="Veluchamy A."/>
            <person name="Tanaka M."/>
            <person name="Abida H."/>
            <person name="Marechal E."/>
            <person name="Bowler C."/>
            <person name="Muto M."/>
            <person name="Sunaga Y."/>
            <person name="Tanaka M."/>
            <person name="Yoshino T."/>
            <person name="Taniguchi T."/>
            <person name="Fukuda Y."/>
            <person name="Nemoto M."/>
            <person name="Matsumoto M."/>
            <person name="Wong P.S."/>
            <person name="Aburatani S."/>
            <person name="Fujibuchi W."/>
        </authorList>
    </citation>
    <scope>NUCLEOTIDE SEQUENCE [LARGE SCALE GENOMIC DNA]</scope>
    <source>
        <strain evidence="2 3">JPCC DA0580</strain>
    </source>
</reference>
<feature type="compositionally biased region" description="Basic and acidic residues" evidence="1">
    <location>
        <begin position="33"/>
        <end position="51"/>
    </location>
</feature>
<evidence type="ECO:0000313" key="2">
    <source>
        <dbReference type="EMBL" id="GAX12618.1"/>
    </source>
</evidence>
<dbReference type="EMBL" id="BDSP01000053">
    <property type="protein sequence ID" value="GAX12618.1"/>
    <property type="molecule type" value="Genomic_DNA"/>
</dbReference>